<evidence type="ECO:0000313" key="13">
    <source>
        <dbReference type="Proteomes" id="UP001497453"/>
    </source>
</evidence>
<dbReference type="PRINTS" id="PR00134">
    <property type="entry name" value="GLHYDRLASE10"/>
</dbReference>
<feature type="domain" description="CBM1" evidence="10">
    <location>
        <begin position="19"/>
        <end position="55"/>
    </location>
</feature>
<dbReference type="InterPro" id="IPR000254">
    <property type="entry name" value="CBD"/>
</dbReference>
<keyword evidence="5 7" id="KW-0326">Glycosidase</keyword>
<gene>
    <name evidence="12" type="ORF">GFSPODELE1_LOCUS3828</name>
</gene>
<evidence type="ECO:0000256" key="2">
    <source>
        <dbReference type="ARBA" id="ARBA00022729"/>
    </source>
</evidence>
<dbReference type="Pfam" id="PF00331">
    <property type="entry name" value="Glyco_hydro_10"/>
    <property type="match status" value="1"/>
</dbReference>
<comment type="catalytic activity">
    <reaction evidence="7">
        <text>Endohydrolysis of (1-&gt;4)-beta-D-xylosidic linkages in xylans.</text>
        <dbReference type="EC" id="3.2.1.8"/>
    </reaction>
</comment>
<organism evidence="12 13">
    <name type="scientific">Somion occarium</name>
    <dbReference type="NCBI Taxonomy" id="3059160"/>
    <lineage>
        <taxon>Eukaryota</taxon>
        <taxon>Fungi</taxon>
        <taxon>Dikarya</taxon>
        <taxon>Basidiomycota</taxon>
        <taxon>Agaricomycotina</taxon>
        <taxon>Agaricomycetes</taxon>
        <taxon>Polyporales</taxon>
        <taxon>Cerrenaceae</taxon>
        <taxon>Somion</taxon>
    </lineage>
</organism>
<evidence type="ECO:0000256" key="3">
    <source>
        <dbReference type="ARBA" id="ARBA00022801"/>
    </source>
</evidence>
<comment type="similarity">
    <text evidence="1 7">Belongs to the glycosyl hydrolase 10 (cellulase F) family.</text>
</comment>
<evidence type="ECO:0000256" key="4">
    <source>
        <dbReference type="ARBA" id="ARBA00023277"/>
    </source>
</evidence>
<feature type="compositionally biased region" description="Pro residues" evidence="8">
    <location>
        <begin position="59"/>
        <end position="83"/>
    </location>
</feature>
<feature type="signal peptide" evidence="9">
    <location>
        <begin position="1"/>
        <end position="20"/>
    </location>
</feature>
<dbReference type="PANTHER" id="PTHR31490">
    <property type="entry name" value="GLYCOSYL HYDROLASE"/>
    <property type="match status" value="1"/>
</dbReference>
<dbReference type="EC" id="3.2.1.8" evidence="7"/>
<dbReference type="EMBL" id="OZ037945">
    <property type="protein sequence ID" value="CAL1701981.1"/>
    <property type="molecule type" value="Genomic_DNA"/>
</dbReference>
<dbReference type="PROSITE" id="PS51164">
    <property type="entry name" value="CBM1_2"/>
    <property type="match status" value="1"/>
</dbReference>
<keyword evidence="2 9" id="KW-0732">Signal</keyword>
<sequence>MKTLAALVALATALVVPANAVAVWGQCGGIGYSGSTTCDAGTSCVYLNDYYSQCQPGAAPAPPSTTVPPTAPPSGPTSQPAPPSQATGLAAAFVRKGKLFWGTCTDSNRFNNAQDSAVTVANFNGVTPENSMKWDATEPNRGQFSFSGSDALVNYATQHGMLVRAHTFVWHSQLPGWVSSISDRTTLTSVIQNHINTLAGRYKGQVRSWDVVNEIFNEDGSFRSSVFYNVLGTSFVNLAFQTARAADPNAVLYINDYNLDSVNPKLNAVVNLVKQINGGGTKLIDGIGTQAHLNAGGAGGVQAALTLAASANVEVAITELDIVNASPNDYVTVAKACLAVPSCVSITSWGVRDPDSWRASSNPLLFDANFNPKPAYTAIINALDIEVPFTVPEVRGQLFQTDKLV</sequence>
<evidence type="ECO:0000256" key="1">
    <source>
        <dbReference type="ARBA" id="ARBA00007495"/>
    </source>
</evidence>
<evidence type="ECO:0000256" key="7">
    <source>
        <dbReference type="RuleBase" id="RU361174"/>
    </source>
</evidence>
<keyword evidence="13" id="KW-1185">Reference proteome</keyword>
<accession>A0ABP1D280</accession>
<evidence type="ECO:0000259" key="11">
    <source>
        <dbReference type="PROSITE" id="PS51760"/>
    </source>
</evidence>
<evidence type="ECO:0000313" key="12">
    <source>
        <dbReference type="EMBL" id="CAL1701981.1"/>
    </source>
</evidence>
<dbReference type="SUPFAM" id="SSF57180">
    <property type="entry name" value="Cellulose-binding domain"/>
    <property type="match status" value="1"/>
</dbReference>
<dbReference type="InterPro" id="IPR035971">
    <property type="entry name" value="CBD_sf"/>
</dbReference>
<evidence type="ECO:0000256" key="9">
    <source>
        <dbReference type="SAM" id="SignalP"/>
    </source>
</evidence>
<dbReference type="SMART" id="SM00236">
    <property type="entry name" value="fCBD"/>
    <property type="match status" value="1"/>
</dbReference>
<dbReference type="SUPFAM" id="SSF51445">
    <property type="entry name" value="(Trans)glycosidases"/>
    <property type="match status" value="1"/>
</dbReference>
<name>A0ABP1D280_9APHY</name>
<dbReference type="PROSITE" id="PS51760">
    <property type="entry name" value="GH10_2"/>
    <property type="match status" value="1"/>
</dbReference>
<keyword evidence="4 7" id="KW-0119">Carbohydrate metabolism</keyword>
<keyword evidence="6 7" id="KW-0624">Polysaccharide degradation</keyword>
<feature type="domain" description="GH10" evidence="11">
    <location>
        <begin position="83"/>
        <end position="382"/>
    </location>
</feature>
<dbReference type="InterPro" id="IPR044846">
    <property type="entry name" value="GH10"/>
</dbReference>
<dbReference type="InterPro" id="IPR001000">
    <property type="entry name" value="GH10_dom"/>
</dbReference>
<dbReference type="PANTHER" id="PTHR31490:SF76">
    <property type="entry name" value="ENDO-1,4-BETA-XYLANASE C"/>
    <property type="match status" value="1"/>
</dbReference>
<evidence type="ECO:0000256" key="6">
    <source>
        <dbReference type="ARBA" id="ARBA00023326"/>
    </source>
</evidence>
<reference evidence="13" key="1">
    <citation type="submission" date="2024-04" db="EMBL/GenBank/DDBJ databases">
        <authorList>
            <person name="Shaw F."/>
            <person name="Minotto A."/>
        </authorList>
    </citation>
    <scope>NUCLEOTIDE SEQUENCE [LARGE SCALE GENOMIC DNA]</scope>
</reference>
<dbReference type="Pfam" id="PF00734">
    <property type="entry name" value="CBM_1"/>
    <property type="match status" value="1"/>
</dbReference>
<dbReference type="SMART" id="SM00633">
    <property type="entry name" value="Glyco_10"/>
    <property type="match status" value="1"/>
</dbReference>
<dbReference type="InterPro" id="IPR017853">
    <property type="entry name" value="GH"/>
</dbReference>
<proteinExistence type="inferred from homology"/>
<dbReference type="Gene3D" id="3.20.20.80">
    <property type="entry name" value="Glycosidases"/>
    <property type="match status" value="1"/>
</dbReference>
<feature type="region of interest" description="Disordered" evidence="8">
    <location>
        <begin position="58"/>
        <end position="86"/>
    </location>
</feature>
<keyword evidence="3 7" id="KW-0378">Hydrolase</keyword>
<evidence type="ECO:0000256" key="5">
    <source>
        <dbReference type="ARBA" id="ARBA00023295"/>
    </source>
</evidence>
<evidence type="ECO:0000259" key="10">
    <source>
        <dbReference type="PROSITE" id="PS51164"/>
    </source>
</evidence>
<dbReference type="Proteomes" id="UP001497453">
    <property type="component" value="Chromosome 2"/>
</dbReference>
<feature type="chain" id="PRO_5047515011" description="Beta-xylanase" evidence="9">
    <location>
        <begin position="21"/>
        <end position="405"/>
    </location>
</feature>
<dbReference type="PROSITE" id="PS00562">
    <property type="entry name" value="CBM1_1"/>
    <property type="match status" value="1"/>
</dbReference>
<protein>
    <recommendedName>
        <fullName evidence="7">Beta-xylanase</fullName>
        <ecNumber evidence="7">3.2.1.8</ecNumber>
    </recommendedName>
</protein>
<evidence type="ECO:0000256" key="8">
    <source>
        <dbReference type="SAM" id="MobiDB-lite"/>
    </source>
</evidence>